<dbReference type="Pfam" id="PF02469">
    <property type="entry name" value="Fasciclin"/>
    <property type="match status" value="2"/>
</dbReference>
<organism evidence="3 4">
    <name type="scientific">Diatrype stigma</name>
    <dbReference type="NCBI Taxonomy" id="117547"/>
    <lineage>
        <taxon>Eukaryota</taxon>
        <taxon>Fungi</taxon>
        <taxon>Dikarya</taxon>
        <taxon>Ascomycota</taxon>
        <taxon>Pezizomycotina</taxon>
        <taxon>Sordariomycetes</taxon>
        <taxon>Xylariomycetidae</taxon>
        <taxon>Xylariales</taxon>
        <taxon>Diatrypaceae</taxon>
        <taxon>Diatrype</taxon>
    </lineage>
</organism>
<gene>
    <name evidence="3" type="ORF">SLS62_003424</name>
</gene>
<feature type="domain" description="FAS1" evidence="2">
    <location>
        <begin position="113"/>
        <end position="253"/>
    </location>
</feature>
<dbReference type="InterPro" id="IPR050904">
    <property type="entry name" value="Adhesion/Biosynth-related"/>
</dbReference>
<feature type="compositionally biased region" description="Basic and acidic residues" evidence="1">
    <location>
        <begin position="93"/>
        <end position="108"/>
    </location>
</feature>
<dbReference type="AlphaFoldDB" id="A0AAN9YUQ2"/>
<dbReference type="InterPro" id="IPR000782">
    <property type="entry name" value="FAS1_domain"/>
</dbReference>
<accession>A0AAN9YUQ2</accession>
<dbReference type="EMBL" id="JAKJXP020000019">
    <property type="protein sequence ID" value="KAK7754640.1"/>
    <property type="molecule type" value="Genomic_DNA"/>
</dbReference>
<feature type="domain" description="FAS1" evidence="2">
    <location>
        <begin position="257"/>
        <end position="426"/>
    </location>
</feature>
<name>A0AAN9YUQ2_9PEZI</name>
<proteinExistence type="predicted"/>
<feature type="region of interest" description="Disordered" evidence="1">
    <location>
        <begin position="348"/>
        <end position="371"/>
    </location>
</feature>
<dbReference type="PANTHER" id="PTHR10900:SF125">
    <property type="entry name" value="FAS1 DOMAIN-CONTAINING PROTEIN YLR001C"/>
    <property type="match status" value="1"/>
</dbReference>
<evidence type="ECO:0000313" key="4">
    <source>
        <dbReference type="Proteomes" id="UP001320420"/>
    </source>
</evidence>
<dbReference type="SUPFAM" id="SSF82153">
    <property type="entry name" value="FAS1 domain"/>
    <property type="match status" value="2"/>
</dbReference>
<dbReference type="Proteomes" id="UP001320420">
    <property type="component" value="Unassembled WGS sequence"/>
</dbReference>
<comment type="caution">
    <text evidence="3">The sequence shown here is derived from an EMBL/GenBank/DDBJ whole genome shotgun (WGS) entry which is preliminary data.</text>
</comment>
<evidence type="ECO:0000313" key="3">
    <source>
        <dbReference type="EMBL" id="KAK7754640.1"/>
    </source>
</evidence>
<evidence type="ECO:0000256" key="1">
    <source>
        <dbReference type="SAM" id="MobiDB-lite"/>
    </source>
</evidence>
<feature type="compositionally biased region" description="Basic and acidic residues" evidence="1">
    <location>
        <begin position="362"/>
        <end position="371"/>
    </location>
</feature>
<keyword evidence="4" id="KW-1185">Reference proteome</keyword>
<evidence type="ECO:0000259" key="2">
    <source>
        <dbReference type="PROSITE" id="PS50213"/>
    </source>
</evidence>
<dbReference type="PROSITE" id="PS50213">
    <property type="entry name" value="FAS1"/>
    <property type="match status" value="2"/>
</dbReference>
<sequence length="486" mass="53344">MKYTDLLPFIAGATAFVIPDEATAKGLIIETERKAEETLSSWWNHDVPSFVEDTLEDTFDAFERQASNLDARLSDIVVESEIPDFLSLSEEDGEKKPGHGRPGHDSGHHGAKNLTVYQAISASSYTSKFAALVGEYPEIVKTLNSTEANITLFVPTNRAFEKIPDHYKDKTPPKEYIEKLLQYHVAPGLYPAGRLLAHHTVPTALKLEALGDNPQRVRVSIGLFGVRLNFYSKLIAANVVTKNGIIHGLDNFLAPPPAAGRLLSLFPSKFSTLLLAAEKTGLHEHAKEHPTTTGLTVFAPTNFAFQKLGPGANAFLFNTEKGLHYLKALLLYHIVANETLYSDQYYGKPNSSSSSSGGETEESSRGWGRDGHHHVDLPSLLGGKPLSIDIARFHRIISIRVNGRTKVSIQDALASDGVVHVVDSVIIPPHRHRGGRHDGAWWEGGEDEDEEAGEEIEVGELVERLRPFVDLEDESAAGAEEWVGEL</sequence>
<dbReference type="SMART" id="SM00554">
    <property type="entry name" value="FAS1"/>
    <property type="match status" value="2"/>
</dbReference>
<protein>
    <recommendedName>
        <fullName evidence="2">FAS1 domain-containing protein</fullName>
    </recommendedName>
</protein>
<dbReference type="InterPro" id="IPR036378">
    <property type="entry name" value="FAS1_dom_sf"/>
</dbReference>
<feature type="region of interest" description="Disordered" evidence="1">
    <location>
        <begin position="87"/>
        <end position="110"/>
    </location>
</feature>
<dbReference type="Gene3D" id="2.30.180.10">
    <property type="entry name" value="FAS1 domain"/>
    <property type="match status" value="2"/>
</dbReference>
<dbReference type="PANTHER" id="PTHR10900">
    <property type="entry name" value="PERIOSTIN-RELATED"/>
    <property type="match status" value="1"/>
</dbReference>
<reference evidence="3 4" key="1">
    <citation type="submission" date="2024-02" db="EMBL/GenBank/DDBJ databases">
        <title>De novo assembly and annotation of 12 fungi associated with fruit tree decline syndrome in Ontario, Canada.</title>
        <authorList>
            <person name="Sulman M."/>
            <person name="Ellouze W."/>
            <person name="Ilyukhin E."/>
        </authorList>
    </citation>
    <scope>NUCLEOTIDE SEQUENCE [LARGE SCALE GENOMIC DNA]</scope>
    <source>
        <strain evidence="3 4">M11/M66-122</strain>
    </source>
</reference>